<evidence type="ECO:0000256" key="1">
    <source>
        <dbReference type="SAM" id="Phobius"/>
    </source>
</evidence>
<name>A0A485LPL8_9STRA</name>
<reference evidence="3 4" key="1">
    <citation type="submission" date="2019-03" db="EMBL/GenBank/DDBJ databases">
        <authorList>
            <person name="Gaulin E."/>
            <person name="Dumas B."/>
        </authorList>
    </citation>
    <scope>NUCLEOTIDE SEQUENCE [LARGE SCALE GENOMIC DNA]</scope>
    <source>
        <strain evidence="3">CBS 568.67</strain>
    </source>
</reference>
<dbReference type="EMBL" id="VJMH01007304">
    <property type="protein sequence ID" value="KAF0684284.1"/>
    <property type="molecule type" value="Genomic_DNA"/>
</dbReference>
<dbReference type="InterPro" id="IPR021067">
    <property type="entry name" value="Glycosyltransferase"/>
</dbReference>
<dbReference type="AlphaFoldDB" id="A0A485LPL8"/>
<organism evidence="3 4">
    <name type="scientific">Aphanomyces stellatus</name>
    <dbReference type="NCBI Taxonomy" id="120398"/>
    <lineage>
        <taxon>Eukaryota</taxon>
        <taxon>Sar</taxon>
        <taxon>Stramenopiles</taxon>
        <taxon>Oomycota</taxon>
        <taxon>Saprolegniomycetes</taxon>
        <taxon>Saprolegniales</taxon>
        <taxon>Verrucalvaceae</taxon>
        <taxon>Aphanomyces</taxon>
    </lineage>
</organism>
<dbReference type="Proteomes" id="UP000332933">
    <property type="component" value="Unassembled WGS sequence"/>
</dbReference>
<evidence type="ECO:0000313" key="3">
    <source>
        <dbReference type="EMBL" id="VFU00393.1"/>
    </source>
</evidence>
<feature type="transmembrane region" description="Helical" evidence="1">
    <location>
        <begin position="471"/>
        <end position="490"/>
    </location>
</feature>
<dbReference type="Pfam" id="PF11397">
    <property type="entry name" value="GlcNAc"/>
    <property type="match status" value="1"/>
</dbReference>
<protein>
    <submittedName>
        <fullName evidence="3">Aste57867_23748 protein</fullName>
    </submittedName>
</protein>
<keyword evidence="4" id="KW-1185">Reference proteome</keyword>
<dbReference type="PANTHER" id="PTHR34496:SF6">
    <property type="entry name" value="GLYCOSYLTRANSFERASE 2-LIKE DOMAIN-CONTAINING PROTEIN"/>
    <property type="match status" value="1"/>
</dbReference>
<proteinExistence type="predicted"/>
<evidence type="ECO:0000313" key="2">
    <source>
        <dbReference type="EMBL" id="KAF0684284.1"/>
    </source>
</evidence>
<gene>
    <name evidence="3" type="primary">Aste57867_23748</name>
    <name evidence="2" type="ORF">As57867_023676</name>
    <name evidence="3" type="ORF">ASTE57867_23748</name>
</gene>
<dbReference type="PANTHER" id="PTHR34496">
    <property type="entry name" value="GLCNAC TRANSFERASE-RELATED"/>
    <property type="match status" value="1"/>
</dbReference>
<accession>A0A485LPL8</accession>
<sequence length="505" mass="57448">MKTYGASWSTVAGLALSSGIARADTSTPIPFGVSHTLTYQSHNPEDPYDVSWKEPNTDVVLFPETQHIPLDNLSKHLRPPAPRIPDRYDIYVGLSSFRDSERCGYTIFSGFKHANRPYHIFFGVVDQILPDDAKCIDEYCKLAKEEWPYEKCRYKSQIKIDERHADEARGPIFARHLQQKMIDDEEFCFQLDAHSVFTVDWDIGVVSDWKSAHNEMAVLSTYPHDLHDFINDDGYNNGASSSRFISNPCLVAPQHLPHLCQTTRGGNGLVRNIGADLIVQPKLPQLSALWAGGFSFSKCHAEKRVPVDPHMLWMFDGEEFLRSSHLWTAGYDMYSPSRTGSVVYHNYSSVPKRFEHVEVDEVQRQKEREMAENRFRLVVDWPFEGPVNTHELSSTYSMGAVRSFVDYLAFSGVTFDPNRTDTHTCRQLYWVPYTNAWIVEELLGDWTMGVAETESPKTALRNVGLQLPTDHILSGSLILLSTIALGVFIYSKTLKPRKDRAKSDL</sequence>
<dbReference type="EMBL" id="CAADRA010007330">
    <property type="protein sequence ID" value="VFU00393.1"/>
    <property type="molecule type" value="Genomic_DNA"/>
</dbReference>
<keyword evidence="1" id="KW-1133">Transmembrane helix</keyword>
<reference evidence="2" key="2">
    <citation type="submission" date="2019-06" db="EMBL/GenBank/DDBJ databases">
        <title>Genomics analysis of Aphanomyces spp. identifies a new class of oomycete effector associated with host adaptation.</title>
        <authorList>
            <person name="Gaulin E."/>
        </authorList>
    </citation>
    <scope>NUCLEOTIDE SEQUENCE</scope>
    <source>
        <strain evidence="2">CBS 578.67</strain>
    </source>
</reference>
<dbReference type="OrthoDB" id="76265at2759"/>
<keyword evidence="1" id="KW-0812">Transmembrane</keyword>
<evidence type="ECO:0000313" key="4">
    <source>
        <dbReference type="Proteomes" id="UP000332933"/>
    </source>
</evidence>
<keyword evidence="1" id="KW-0472">Membrane</keyword>